<accession>A0A438EGI7</accession>
<organism evidence="1 2">
    <name type="scientific">Vitis vinifera</name>
    <name type="common">Grape</name>
    <dbReference type="NCBI Taxonomy" id="29760"/>
    <lineage>
        <taxon>Eukaryota</taxon>
        <taxon>Viridiplantae</taxon>
        <taxon>Streptophyta</taxon>
        <taxon>Embryophyta</taxon>
        <taxon>Tracheophyta</taxon>
        <taxon>Spermatophyta</taxon>
        <taxon>Magnoliopsida</taxon>
        <taxon>eudicotyledons</taxon>
        <taxon>Gunneridae</taxon>
        <taxon>Pentapetalae</taxon>
        <taxon>rosids</taxon>
        <taxon>Vitales</taxon>
        <taxon>Vitaceae</taxon>
        <taxon>Viteae</taxon>
        <taxon>Vitis</taxon>
    </lineage>
</organism>
<reference evidence="1 2" key="1">
    <citation type="journal article" date="2018" name="PLoS Genet.">
        <title>Population sequencing reveals clonal diversity and ancestral inbreeding in the grapevine cultivar Chardonnay.</title>
        <authorList>
            <person name="Roach M.J."/>
            <person name="Johnson D.L."/>
            <person name="Bohlmann J."/>
            <person name="van Vuuren H.J."/>
            <person name="Jones S.J."/>
            <person name="Pretorius I.S."/>
            <person name="Schmidt S.A."/>
            <person name="Borneman A.R."/>
        </authorList>
    </citation>
    <scope>NUCLEOTIDE SEQUENCE [LARGE SCALE GENOMIC DNA]</scope>
    <source>
        <strain evidence="2">cv. Chardonnay</strain>
        <tissue evidence="1">Leaf</tissue>
    </source>
</reference>
<evidence type="ECO:0000313" key="1">
    <source>
        <dbReference type="EMBL" id="RVW46829.1"/>
    </source>
</evidence>
<sequence length="110" mass="12634">MTNLILAVIYDSFKNQVQIHYTQYAALVGVNRGRLAYISFLLQLAKQVAEMDRMRRRILEKAFNLIDKSYLLCEEALLAKHEAEDKAAQAARNILKLVRPAIALPRTYLI</sequence>
<dbReference type="Proteomes" id="UP000288805">
    <property type="component" value="Unassembled WGS sequence"/>
</dbReference>
<dbReference type="EMBL" id="QGNW01001297">
    <property type="protein sequence ID" value="RVW46829.1"/>
    <property type="molecule type" value="Genomic_DNA"/>
</dbReference>
<comment type="caution">
    <text evidence="1">The sequence shown here is derived from an EMBL/GenBank/DDBJ whole genome shotgun (WGS) entry which is preliminary data.</text>
</comment>
<proteinExistence type="predicted"/>
<name>A0A438EGI7_VITVI</name>
<protein>
    <submittedName>
        <fullName evidence="1">Uncharacterized protein</fullName>
    </submittedName>
</protein>
<evidence type="ECO:0000313" key="2">
    <source>
        <dbReference type="Proteomes" id="UP000288805"/>
    </source>
</evidence>
<gene>
    <name evidence="1" type="ORF">CK203_075653</name>
</gene>
<dbReference type="AlphaFoldDB" id="A0A438EGI7"/>